<dbReference type="RefSeq" id="WP_069939186.1">
    <property type="nucleotide sequence ID" value="NZ_MAMP01000022.1"/>
</dbReference>
<evidence type="ECO:0000313" key="2">
    <source>
        <dbReference type="Proteomes" id="UP000095658"/>
    </source>
</evidence>
<evidence type="ECO:0000313" key="1">
    <source>
        <dbReference type="EMBL" id="OES44596.1"/>
    </source>
</evidence>
<keyword evidence="2" id="KW-1185">Reference proteome</keyword>
<dbReference type="EMBL" id="MAMP01000022">
    <property type="protein sequence ID" value="OES44596.1"/>
    <property type="molecule type" value="Genomic_DNA"/>
</dbReference>
<dbReference type="STRING" id="1714016.BA724_10045"/>
<proteinExistence type="predicted"/>
<gene>
    <name evidence="1" type="ORF">BA724_10045</name>
</gene>
<organism evidence="1 2">
    <name type="scientific">Domibacillus iocasae</name>
    <dbReference type="NCBI Taxonomy" id="1714016"/>
    <lineage>
        <taxon>Bacteria</taxon>
        <taxon>Bacillati</taxon>
        <taxon>Bacillota</taxon>
        <taxon>Bacilli</taxon>
        <taxon>Bacillales</taxon>
        <taxon>Bacillaceae</taxon>
        <taxon>Domibacillus</taxon>
    </lineage>
</organism>
<dbReference type="Proteomes" id="UP000095658">
    <property type="component" value="Unassembled WGS sequence"/>
</dbReference>
<accession>A0A1E7DNE0</accession>
<reference evidence="1 2" key="1">
    <citation type="submission" date="2016-06" db="EMBL/GenBank/DDBJ databases">
        <title>Domibacillus iocasae genome sequencing.</title>
        <authorList>
            <person name="Verma A."/>
            <person name="Pal Y."/>
            <person name="Ojha A.K."/>
            <person name="Krishnamurthi S."/>
        </authorList>
    </citation>
    <scope>NUCLEOTIDE SEQUENCE [LARGE SCALE GENOMIC DNA]</scope>
    <source>
        <strain evidence="1 2">DSM 29979</strain>
    </source>
</reference>
<protein>
    <submittedName>
        <fullName evidence="1">Uncharacterized protein</fullName>
    </submittedName>
</protein>
<dbReference type="AlphaFoldDB" id="A0A1E7DNE0"/>
<name>A0A1E7DNE0_9BACI</name>
<comment type="caution">
    <text evidence="1">The sequence shown here is derived from an EMBL/GenBank/DDBJ whole genome shotgun (WGS) entry which is preliminary data.</text>
</comment>
<dbReference type="OrthoDB" id="2882023at2"/>
<sequence length="123" mass="13818">MKRITVRYMVFPDIEGGVSGFYEYDHDSHCVEPSISYKSGRCHTVGDGLDELALKAGFQTRKVFAADLGKKSWKNEYGKALSLAVGRKLERDGILMVINGDEALFQCPEGEFVPWPRRTGKNE</sequence>